<dbReference type="Proteomes" id="UP000231530">
    <property type="component" value="Unassembled WGS sequence"/>
</dbReference>
<evidence type="ECO:0000313" key="4">
    <source>
        <dbReference type="EMBL" id="PIR76494.1"/>
    </source>
</evidence>
<comment type="caution">
    <text evidence="4">The sequence shown here is derived from an EMBL/GenBank/DDBJ whole genome shotgun (WGS) entry which is preliminary data.</text>
</comment>
<keyword evidence="1" id="KW-0808">Transferase</keyword>
<evidence type="ECO:0000256" key="1">
    <source>
        <dbReference type="ARBA" id="ARBA00022679"/>
    </source>
</evidence>
<dbReference type="EMBL" id="PFBY01000022">
    <property type="protein sequence ID" value="PIR76494.1"/>
    <property type="molecule type" value="Genomic_DNA"/>
</dbReference>
<protein>
    <recommendedName>
        <fullName evidence="6">Glycosyltransferase family 1 protein</fullName>
    </recommendedName>
</protein>
<accession>A0A2H0TWE9</accession>
<evidence type="ECO:0008006" key="6">
    <source>
        <dbReference type="Google" id="ProtNLM"/>
    </source>
</evidence>
<gene>
    <name evidence="4" type="ORF">COU32_01740</name>
</gene>
<dbReference type="AlphaFoldDB" id="A0A2H0TWE9"/>
<dbReference type="GO" id="GO:0016757">
    <property type="term" value="F:glycosyltransferase activity"/>
    <property type="evidence" value="ECO:0007669"/>
    <property type="project" value="InterPro"/>
</dbReference>
<reference evidence="5" key="1">
    <citation type="submission" date="2017-09" db="EMBL/GenBank/DDBJ databases">
        <title>Depth-based differentiation of microbial function through sediment-hosted aquifers and enrichment of novel symbionts in the deep terrestrial subsurface.</title>
        <authorList>
            <person name="Probst A.J."/>
            <person name="Ladd B."/>
            <person name="Jarett J.K."/>
            <person name="Geller-Mcgrath D.E."/>
            <person name="Sieber C.M.K."/>
            <person name="Emerson J.B."/>
            <person name="Anantharaman K."/>
            <person name="Thomas B.C."/>
            <person name="Malmstrom R."/>
            <person name="Stieglmeier M."/>
            <person name="Klingl A."/>
            <person name="Woyke T."/>
            <person name="Ryan C.M."/>
            <person name="Banfield J.F."/>
        </authorList>
    </citation>
    <scope>NUCLEOTIDE SEQUENCE [LARGE SCALE GENOMIC DNA]</scope>
</reference>
<evidence type="ECO:0000259" key="3">
    <source>
        <dbReference type="Pfam" id="PF13439"/>
    </source>
</evidence>
<dbReference type="Pfam" id="PF00534">
    <property type="entry name" value="Glycos_transf_1"/>
    <property type="match status" value="1"/>
</dbReference>
<dbReference type="Gene3D" id="3.40.50.2000">
    <property type="entry name" value="Glycogen Phosphorylase B"/>
    <property type="match status" value="2"/>
</dbReference>
<feature type="domain" description="Glycosyl transferase family 1" evidence="2">
    <location>
        <begin position="203"/>
        <end position="363"/>
    </location>
</feature>
<dbReference type="Pfam" id="PF13439">
    <property type="entry name" value="Glyco_transf_4"/>
    <property type="match status" value="1"/>
</dbReference>
<dbReference type="PANTHER" id="PTHR46401:SF2">
    <property type="entry name" value="GLYCOSYLTRANSFERASE WBBK-RELATED"/>
    <property type="match status" value="1"/>
</dbReference>
<organism evidence="4 5">
    <name type="scientific">Candidatus Magasanikbacteria bacterium CG10_big_fil_rev_8_21_14_0_10_42_10</name>
    <dbReference type="NCBI Taxonomy" id="1974649"/>
    <lineage>
        <taxon>Bacteria</taxon>
        <taxon>Candidatus Magasanikiibacteriota</taxon>
    </lineage>
</organism>
<evidence type="ECO:0000259" key="2">
    <source>
        <dbReference type="Pfam" id="PF00534"/>
    </source>
</evidence>
<feature type="domain" description="Glycosyltransferase subfamily 4-like N-terminal" evidence="3">
    <location>
        <begin position="21"/>
        <end position="186"/>
    </location>
</feature>
<sequence length="384" mass="44187">MFDRMIIGIDARCLFTTPRTGVGEFTFELLSHLFERETTHQFILFTNAFKKNDVLPFFTFPHVSWVYTTIPNKLFHVSISLLRRPRLDRYVANKAGVKNIDIWFSPNLLFTSLSPQTTHILTIHDLSFEHYPHYFSQKARMWHRAVHPKKQIEHARHIIVPSEHTKRDVVHTFQKDPDIVHVFPPGLCSDIQKMSDEHRRRTIQKKYNLPEHYMLFLGTLESRKNLGSILDAYEHSAYLRTRMPLIFAGALGYRGDSYVKRIQNISTARYIGYVQEEEKQTLYAGARALIYPSMYEGFGFPVLEALACGTPVIASNRASLPAVVGHGGILVNSLNTKQLGDAMERLMTDDTLYTQLSEEGRKHAGTYSWDRAAVSLLTLFDTIH</sequence>
<dbReference type="GO" id="GO:0009103">
    <property type="term" value="P:lipopolysaccharide biosynthetic process"/>
    <property type="evidence" value="ECO:0007669"/>
    <property type="project" value="TreeGrafter"/>
</dbReference>
<dbReference type="PANTHER" id="PTHR46401">
    <property type="entry name" value="GLYCOSYLTRANSFERASE WBBK-RELATED"/>
    <property type="match status" value="1"/>
</dbReference>
<dbReference type="InterPro" id="IPR028098">
    <property type="entry name" value="Glyco_trans_4-like_N"/>
</dbReference>
<proteinExistence type="predicted"/>
<dbReference type="InterPro" id="IPR001296">
    <property type="entry name" value="Glyco_trans_1"/>
</dbReference>
<dbReference type="SUPFAM" id="SSF53756">
    <property type="entry name" value="UDP-Glycosyltransferase/glycogen phosphorylase"/>
    <property type="match status" value="1"/>
</dbReference>
<evidence type="ECO:0000313" key="5">
    <source>
        <dbReference type="Proteomes" id="UP000231530"/>
    </source>
</evidence>
<name>A0A2H0TWE9_9BACT</name>
<dbReference type="CDD" id="cd03809">
    <property type="entry name" value="GT4_MtfB-like"/>
    <property type="match status" value="1"/>
</dbReference>